<evidence type="ECO:0000256" key="4">
    <source>
        <dbReference type="ARBA" id="ARBA00022840"/>
    </source>
</evidence>
<dbReference type="CDD" id="cd00180">
    <property type="entry name" value="PKc"/>
    <property type="match status" value="1"/>
</dbReference>
<feature type="domain" description="Protein kinase" evidence="6">
    <location>
        <begin position="679"/>
        <end position="1014"/>
    </location>
</feature>
<dbReference type="PANTHER" id="PTHR11042">
    <property type="entry name" value="EUKARYOTIC TRANSLATION INITIATION FACTOR 2-ALPHA KINASE EIF2-ALPHA KINASE -RELATED"/>
    <property type="match status" value="1"/>
</dbReference>
<dbReference type="Pfam" id="PF00069">
    <property type="entry name" value="Pkinase"/>
    <property type="match status" value="1"/>
</dbReference>
<feature type="region of interest" description="Disordered" evidence="5">
    <location>
        <begin position="1000"/>
        <end position="1054"/>
    </location>
</feature>
<keyword evidence="4" id="KW-0067">ATP-binding</keyword>
<keyword evidence="2" id="KW-0547">Nucleotide-binding</keyword>
<proteinExistence type="predicted"/>
<dbReference type="KEGG" id="mbrn:26244306"/>
<dbReference type="SMART" id="SM00355">
    <property type="entry name" value="ZnF_C2H2"/>
    <property type="match status" value="3"/>
</dbReference>
<evidence type="ECO:0000256" key="3">
    <source>
        <dbReference type="ARBA" id="ARBA00022777"/>
    </source>
</evidence>
<dbReference type="Gene3D" id="3.30.200.20">
    <property type="entry name" value="Phosphorylase Kinase, domain 1"/>
    <property type="match status" value="1"/>
</dbReference>
<name>A0A7D5UPS0_9HYPO</name>
<feature type="region of interest" description="Disordered" evidence="5">
    <location>
        <begin position="616"/>
        <end position="640"/>
    </location>
</feature>
<dbReference type="InterPro" id="IPR011009">
    <property type="entry name" value="Kinase-like_dom_sf"/>
</dbReference>
<dbReference type="Gene3D" id="1.10.510.10">
    <property type="entry name" value="Transferase(Phosphotransferase) domain 1"/>
    <property type="match status" value="1"/>
</dbReference>
<dbReference type="GO" id="GO:0005737">
    <property type="term" value="C:cytoplasm"/>
    <property type="evidence" value="ECO:0007669"/>
    <property type="project" value="TreeGrafter"/>
</dbReference>
<evidence type="ECO:0000256" key="1">
    <source>
        <dbReference type="ARBA" id="ARBA00022679"/>
    </source>
</evidence>
<reference evidence="7 8" key="1">
    <citation type="submission" date="2020-07" db="EMBL/GenBank/DDBJ databases">
        <title>Telomere length de novo assembly of all 7 chromosomes of the fungus, Metarhizium brunneum, using a novel assembly pipeline.</title>
        <authorList>
            <person name="Saud z."/>
            <person name="Kortsinoglou A."/>
            <person name="Kouvelis V.N."/>
            <person name="Butt T.M."/>
        </authorList>
    </citation>
    <scope>NUCLEOTIDE SEQUENCE [LARGE SCALE GENOMIC DNA]</scope>
    <source>
        <strain evidence="7 8">4556</strain>
    </source>
</reference>
<evidence type="ECO:0000313" key="8">
    <source>
        <dbReference type="Proteomes" id="UP000510686"/>
    </source>
</evidence>
<dbReference type="PROSITE" id="PS50011">
    <property type="entry name" value="PROTEIN_KINASE_DOM"/>
    <property type="match status" value="1"/>
</dbReference>
<sequence length="1054" mass="118101">MASSVQDSLTEASTAEVTRSCLQKLQQCIHQQEGKEKTHLQTRLADLRLWSDSVGATAREKASLDARFKHRPDDIYFIQSLLHMLEGFLRECLIAADNDAHLRNVITNIDSTIDSLAFIGVQIRRSGRNSRLRKVDGSFERNRDNYQKLRAHLACVVASKPTEGGRPADEGKEIHSMDYFAELELPPIQHRLVEANLRRRHRFTEAQRHSQGLLDYSTKSSRPVGSQEVFALARTHPNQKVKPMTQIRQIQARAAGAANEAPTVNATSASGLDSKWGGFRNSRRPGSTVTRITAITASATYPKARDSLDPDQRLVKCPCCCQAIPTTELEDSQWRKHLANDLCPYTCILENCPTPYHLFVTQQEWNDHVMSDHPPQWQCPCCGGDPPIFKSISGITAHLMSAHLDAAPDSLEALLQEAELNVMGITKCPLCDSEGPQDSPDLVEHVLQHIHDFSLRSLPWPADPTISLDKPVGTFDMAHAVRHGKDSEGDVYIFDVAGWAETQAPSFDTDRGIKLVYDPEGNPLCLDIVGPPDETTLMGEQSLQLCEIDRNPPKADAGESALIVKSHKDYFSHNDYFVDEPSDGRFPSQTSCSSDIPSNDESRIGPSYFHMLEADMRDSNDGQPMPSSPIGHESQSSLPVSNSVRDVEDAESISSAPAWHEWAPILRDSLSPGYFKTFFVEERVLGWDWNSIVRLVRHEIDGAYLGSFACRQVPVGDDYGWLEKFLIEVKLLTKLSHSNLVLYRHAWLEDSNFDPINSDFDPINLNFHPINPSSVTCVFILQQYCNVGDLKQYVMSGLSTEMMKEQFMAQLGQPAERVLFEYQRSTLAPPRRLPPDEICSLFKDIASGLAYLHSLNYIHRDLNSSHCLLNREGGKLTCLITNFGKVQRKSAIEDLTGAPRTISYYAPELLTQDASSQFGNPTTSSNIFSLGLVLYFLCFNRLPYRNTEYVGNGIFKERNELRAEIIRWKGFQDENRERPDLPEKLYQLLKRTLAVDPAERPTAAEVLSTMGPESSSRRKESKKGNTMLYTPSSPADVDEGSDKFPNNDRPGAAF</sequence>
<protein>
    <recommendedName>
        <fullName evidence="6">Protein kinase domain-containing protein</fullName>
    </recommendedName>
</protein>
<evidence type="ECO:0000313" key="7">
    <source>
        <dbReference type="EMBL" id="QLI63915.1"/>
    </source>
</evidence>
<keyword evidence="3" id="KW-0418">Kinase</keyword>
<dbReference type="GO" id="GO:0004672">
    <property type="term" value="F:protein kinase activity"/>
    <property type="evidence" value="ECO:0007669"/>
    <property type="project" value="InterPro"/>
</dbReference>
<dbReference type="OrthoDB" id="20872at2759"/>
<dbReference type="InterPro" id="IPR000719">
    <property type="entry name" value="Prot_kinase_dom"/>
</dbReference>
<dbReference type="EMBL" id="CP058932">
    <property type="protein sequence ID" value="QLI63915.1"/>
    <property type="molecule type" value="Genomic_DNA"/>
</dbReference>
<dbReference type="SUPFAM" id="SSF56112">
    <property type="entry name" value="Protein kinase-like (PK-like)"/>
    <property type="match status" value="1"/>
</dbReference>
<dbReference type="AlphaFoldDB" id="A0A7D5UPS0"/>
<evidence type="ECO:0000256" key="5">
    <source>
        <dbReference type="SAM" id="MobiDB-lite"/>
    </source>
</evidence>
<dbReference type="RefSeq" id="XP_014542933.1">
    <property type="nucleotide sequence ID" value="XM_014687447.1"/>
</dbReference>
<dbReference type="Proteomes" id="UP000510686">
    <property type="component" value="Chromosome 1"/>
</dbReference>
<organism evidence="7 8">
    <name type="scientific">Metarhizium brunneum</name>
    <dbReference type="NCBI Taxonomy" id="500148"/>
    <lineage>
        <taxon>Eukaryota</taxon>
        <taxon>Fungi</taxon>
        <taxon>Dikarya</taxon>
        <taxon>Ascomycota</taxon>
        <taxon>Pezizomycotina</taxon>
        <taxon>Sordariomycetes</taxon>
        <taxon>Hypocreomycetidae</taxon>
        <taxon>Hypocreales</taxon>
        <taxon>Clavicipitaceae</taxon>
        <taxon>Metarhizium</taxon>
    </lineage>
</organism>
<dbReference type="PANTHER" id="PTHR11042:SF138">
    <property type="entry name" value="SERINE_THREONINE-PROTEIN KINASE IKS1-RELATED"/>
    <property type="match status" value="1"/>
</dbReference>
<keyword evidence="8" id="KW-1185">Reference proteome</keyword>
<dbReference type="GO" id="GO:0005524">
    <property type="term" value="F:ATP binding"/>
    <property type="evidence" value="ECO:0007669"/>
    <property type="project" value="UniProtKB-KW"/>
</dbReference>
<evidence type="ECO:0000259" key="6">
    <source>
        <dbReference type="PROSITE" id="PS50011"/>
    </source>
</evidence>
<gene>
    <name evidence="7" type="ORF">G6M90_00g001390</name>
</gene>
<accession>A0A7D5UPS0</accession>
<dbReference type="GO" id="GO:0005634">
    <property type="term" value="C:nucleus"/>
    <property type="evidence" value="ECO:0007669"/>
    <property type="project" value="TreeGrafter"/>
</dbReference>
<evidence type="ECO:0000256" key="2">
    <source>
        <dbReference type="ARBA" id="ARBA00022741"/>
    </source>
</evidence>
<dbReference type="GeneID" id="26244306"/>
<keyword evidence="1" id="KW-0808">Transferase</keyword>
<dbReference type="InterPro" id="IPR050339">
    <property type="entry name" value="CC_SR_Kinase"/>
</dbReference>
<dbReference type="InterPro" id="IPR013087">
    <property type="entry name" value="Znf_C2H2_type"/>
</dbReference>